<evidence type="ECO:0000256" key="2">
    <source>
        <dbReference type="ARBA" id="ARBA00013070"/>
    </source>
</evidence>
<dbReference type="InterPro" id="IPR036393">
    <property type="entry name" value="AceGlu_kinase-like_sf"/>
</dbReference>
<dbReference type="GO" id="GO:0005829">
    <property type="term" value="C:cytosol"/>
    <property type="evidence" value="ECO:0007669"/>
    <property type="project" value="TreeGrafter"/>
</dbReference>
<dbReference type="AlphaFoldDB" id="A0A323VA00"/>
<name>A0A323VA00_9ACTN</name>
<evidence type="ECO:0000256" key="5">
    <source>
        <dbReference type="ARBA" id="ARBA00048467"/>
    </source>
</evidence>
<dbReference type="Gene3D" id="3.40.1160.10">
    <property type="entry name" value="Acetylglutamate kinase-like"/>
    <property type="match status" value="1"/>
</dbReference>
<evidence type="ECO:0000256" key="4">
    <source>
        <dbReference type="ARBA" id="ARBA00022777"/>
    </source>
</evidence>
<reference evidence="8 11" key="2">
    <citation type="submission" date="2020-08" db="EMBL/GenBank/DDBJ databases">
        <title>Sequencing the genomes of 1000 actinobacteria strains.</title>
        <authorList>
            <person name="Klenk H.-P."/>
        </authorList>
    </citation>
    <scope>NUCLEOTIDE SEQUENCE [LARGE SCALE GENOMIC DNA]</scope>
    <source>
        <strain evidence="8 11">DSM 16678</strain>
    </source>
</reference>
<dbReference type="OrthoDB" id="9766717at2"/>
<reference evidence="9 10" key="1">
    <citation type="submission" date="2018-06" db="EMBL/GenBank/DDBJ databases">
        <title>Draft genome sequence of Modestobacter versicolor CP153-2.</title>
        <authorList>
            <person name="Gundlapally S.R."/>
        </authorList>
    </citation>
    <scope>NUCLEOTIDE SEQUENCE [LARGE SCALE GENOMIC DNA]</scope>
    <source>
        <strain evidence="9 10">CP153-2</strain>
    </source>
</reference>
<organism evidence="9 10">
    <name type="scientific">Modestobacter versicolor</name>
    <dbReference type="NCBI Taxonomy" id="429133"/>
    <lineage>
        <taxon>Bacteria</taxon>
        <taxon>Bacillati</taxon>
        <taxon>Actinomycetota</taxon>
        <taxon>Actinomycetes</taxon>
        <taxon>Geodermatophilales</taxon>
        <taxon>Geodermatophilaceae</taxon>
        <taxon>Modestobacter</taxon>
    </lineage>
</organism>
<dbReference type="EMBL" id="JACIBU010000001">
    <property type="protein sequence ID" value="MBB3677177.1"/>
    <property type="molecule type" value="Genomic_DNA"/>
</dbReference>
<evidence type="ECO:0000313" key="11">
    <source>
        <dbReference type="Proteomes" id="UP000580718"/>
    </source>
</evidence>
<keyword evidence="3 6" id="KW-0808">Transferase</keyword>
<evidence type="ECO:0000256" key="6">
    <source>
        <dbReference type="PIRNR" id="PIRNR000723"/>
    </source>
</evidence>
<dbReference type="InterPro" id="IPR003964">
    <property type="entry name" value="Carb_kinase"/>
</dbReference>
<comment type="similarity">
    <text evidence="1 6">Belongs to the carbamate kinase family.</text>
</comment>
<evidence type="ECO:0000313" key="8">
    <source>
        <dbReference type="EMBL" id="MBB3677177.1"/>
    </source>
</evidence>
<evidence type="ECO:0000256" key="1">
    <source>
        <dbReference type="ARBA" id="ARBA00011066"/>
    </source>
</evidence>
<dbReference type="PRINTS" id="PR01469">
    <property type="entry name" value="CARBMTKINASE"/>
</dbReference>
<dbReference type="Proteomes" id="UP000247602">
    <property type="component" value="Unassembled WGS sequence"/>
</dbReference>
<evidence type="ECO:0000313" key="10">
    <source>
        <dbReference type="Proteomes" id="UP000247602"/>
    </source>
</evidence>
<accession>A0A323VA00</accession>
<dbReference type="PANTHER" id="PTHR30409">
    <property type="entry name" value="CARBAMATE KINASE"/>
    <property type="match status" value="1"/>
</dbReference>
<dbReference type="NCBIfam" id="NF009007">
    <property type="entry name" value="PRK12352.1"/>
    <property type="match status" value="1"/>
</dbReference>
<dbReference type="GO" id="GO:0019546">
    <property type="term" value="P:L-arginine deiminase pathway"/>
    <property type="evidence" value="ECO:0007669"/>
    <property type="project" value="TreeGrafter"/>
</dbReference>
<comment type="catalytic activity">
    <reaction evidence="5">
        <text>hydrogencarbonate + NH4(+) + ATP = carbamoyl phosphate + ADP + H2O + H(+)</text>
        <dbReference type="Rhea" id="RHEA:10152"/>
        <dbReference type="ChEBI" id="CHEBI:15377"/>
        <dbReference type="ChEBI" id="CHEBI:15378"/>
        <dbReference type="ChEBI" id="CHEBI:17544"/>
        <dbReference type="ChEBI" id="CHEBI:28938"/>
        <dbReference type="ChEBI" id="CHEBI:30616"/>
        <dbReference type="ChEBI" id="CHEBI:58228"/>
        <dbReference type="ChEBI" id="CHEBI:456216"/>
        <dbReference type="EC" id="2.7.2.2"/>
    </reaction>
</comment>
<dbReference type="FunFam" id="3.40.1160.10:FF:000007">
    <property type="entry name" value="Carbamate kinase"/>
    <property type="match status" value="1"/>
</dbReference>
<dbReference type="Proteomes" id="UP000580718">
    <property type="component" value="Unassembled WGS sequence"/>
</dbReference>
<dbReference type="RefSeq" id="WP_110553386.1">
    <property type="nucleotide sequence ID" value="NZ_JACIBU010000001.1"/>
</dbReference>
<comment type="caution">
    <text evidence="9">The sequence shown here is derived from an EMBL/GenBank/DDBJ whole genome shotgun (WGS) entry which is preliminary data.</text>
</comment>
<sequence>MTLPRRVVIALGGNAMTGPDGSATPGAQRDAIAQAAQHVAAVVGTGTEVVLTHGNGPQVGNLLVKNELAAHEVPPVPLDWNVAQTQATIGFTLADELDAALAARGLGQRTAALVTRTLVDPADPGFTDPTKPVGRYLPREEAQRFIALGQRWEDRGDRGWRRVVASPEPRSVVDAPAIAALSAAGFVVVCAGGGGVPVVDDGRDHAGDATALRGIEAVIDKDLTAALLASELGADTLVIATDVAHVMVDFGTPTARPLGRVTAAELRGLAAAGQFARGSMGPKVEAVLRFVESGGTRAVITSLEHISDAVSGDDVGTVLTAE</sequence>
<evidence type="ECO:0000313" key="9">
    <source>
        <dbReference type="EMBL" id="PZA20116.1"/>
    </source>
</evidence>
<dbReference type="PANTHER" id="PTHR30409:SF1">
    <property type="entry name" value="CARBAMATE KINASE-RELATED"/>
    <property type="match status" value="1"/>
</dbReference>
<evidence type="ECO:0000259" key="7">
    <source>
        <dbReference type="Pfam" id="PF00696"/>
    </source>
</evidence>
<dbReference type="EMBL" id="QKNV01000221">
    <property type="protein sequence ID" value="PZA20116.1"/>
    <property type="molecule type" value="Genomic_DNA"/>
</dbReference>
<feature type="domain" description="Aspartate/glutamate/uridylate kinase" evidence="7">
    <location>
        <begin position="6"/>
        <end position="302"/>
    </location>
</feature>
<dbReference type="SUPFAM" id="SSF53633">
    <property type="entry name" value="Carbamate kinase-like"/>
    <property type="match status" value="1"/>
</dbReference>
<dbReference type="PIRSF" id="PIRSF000723">
    <property type="entry name" value="Carbamate_kin"/>
    <property type="match status" value="1"/>
</dbReference>
<gene>
    <name evidence="9" type="ORF">DMO24_17120</name>
    <name evidence="8" type="ORF">FHX36_002912</name>
</gene>
<evidence type="ECO:0000256" key="3">
    <source>
        <dbReference type="ARBA" id="ARBA00022679"/>
    </source>
</evidence>
<dbReference type="InterPro" id="IPR001048">
    <property type="entry name" value="Asp/Glu/Uridylate_kinase"/>
</dbReference>
<protein>
    <recommendedName>
        <fullName evidence="2 6">Carbamate kinase</fullName>
    </recommendedName>
</protein>
<dbReference type="GO" id="GO:0008804">
    <property type="term" value="F:carbamate kinase activity"/>
    <property type="evidence" value="ECO:0007669"/>
    <property type="project" value="UniProtKB-EC"/>
</dbReference>
<keyword evidence="4 6" id="KW-0418">Kinase</keyword>
<proteinExistence type="inferred from homology"/>
<keyword evidence="10" id="KW-1185">Reference proteome</keyword>
<dbReference type="Pfam" id="PF00696">
    <property type="entry name" value="AA_kinase"/>
    <property type="match status" value="1"/>
</dbReference>